<feature type="region of interest" description="Disordered" evidence="2">
    <location>
        <begin position="1"/>
        <end position="57"/>
    </location>
</feature>
<dbReference type="GO" id="GO:0005737">
    <property type="term" value="C:cytoplasm"/>
    <property type="evidence" value="ECO:0007669"/>
    <property type="project" value="TreeGrafter"/>
</dbReference>
<dbReference type="AlphaFoldDB" id="A0A4D6KTH4"/>
<proteinExistence type="inferred from homology"/>
<reference evidence="3 4" key="1">
    <citation type="submission" date="2019-04" db="EMBL/GenBank/DDBJ databases">
        <title>An improved genome assembly and genetic linkage map for asparagus bean, Vigna unguiculata ssp. sesquipedialis.</title>
        <authorList>
            <person name="Xia Q."/>
            <person name="Zhang R."/>
            <person name="Dong Y."/>
        </authorList>
    </citation>
    <scope>NUCLEOTIDE SEQUENCE [LARGE SCALE GENOMIC DNA]</scope>
    <source>
        <tissue evidence="3">Leaf</tissue>
    </source>
</reference>
<comment type="similarity">
    <text evidence="1">Belongs to the QWRF family.</text>
</comment>
<evidence type="ECO:0000256" key="2">
    <source>
        <dbReference type="SAM" id="MobiDB-lite"/>
    </source>
</evidence>
<dbReference type="GO" id="GO:0005880">
    <property type="term" value="C:nuclear microtubule"/>
    <property type="evidence" value="ECO:0007669"/>
    <property type="project" value="TreeGrafter"/>
</dbReference>
<dbReference type="EMBL" id="CP039345">
    <property type="protein sequence ID" value="QCD78479.1"/>
    <property type="molecule type" value="Genomic_DNA"/>
</dbReference>
<gene>
    <name evidence="3" type="ORF">DEO72_LG1g2112</name>
</gene>
<dbReference type="PANTHER" id="PTHR31807">
    <property type="entry name" value="AUGMIN FAMILY MEMBER"/>
    <property type="match status" value="1"/>
</dbReference>
<accession>A0A4D6KTH4</accession>
<dbReference type="GO" id="GO:0051225">
    <property type="term" value="P:spindle assembly"/>
    <property type="evidence" value="ECO:0007669"/>
    <property type="project" value="TreeGrafter"/>
</dbReference>
<dbReference type="Pfam" id="PF04484">
    <property type="entry name" value="QWRF"/>
    <property type="match status" value="1"/>
</dbReference>
<keyword evidence="4" id="KW-1185">Reference proteome</keyword>
<sequence>MITILVGADGDTGLETPPKDEKSIVRVVSLRRSSRGVVSRSRSKPSTPPKGGGKGATLVEDAHQLRLLYNKYLQWRFTNTEAEDVFYFQNAKSEGTTYGL</sequence>
<evidence type="ECO:0000313" key="3">
    <source>
        <dbReference type="EMBL" id="QCD78479.1"/>
    </source>
</evidence>
<dbReference type="Proteomes" id="UP000501690">
    <property type="component" value="Linkage Group LG1"/>
</dbReference>
<evidence type="ECO:0000256" key="1">
    <source>
        <dbReference type="ARBA" id="ARBA00010016"/>
    </source>
</evidence>
<feature type="compositionally biased region" description="Low complexity" evidence="2">
    <location>
        <begin position="25"/>
        <end position="40"/>
    </location>
</feature>
<protein>
    <submittedName>
        <fullName evidence="3">QWRF family</fullName>
    </submittedName>
</protein>
<organism evidence="3 4">
    <name type="scientific">Vigna unguiculata</name>
    <name type="common">Cowpea</name>
    <dbReference type="NCBI Taxonomy" id="3917"/>
    <lineage>
        <taxon>Eukaryota</taxon>
        <taxon>Viridiplantae</taxon>
        <taxon>Streptophyta</taxon>
        <taxon>Embryophyta</taxon>
        <taxon>Tracheophyta</taxon>
        <taxon>Spermatophyta</taxon>
        <taxon>Magnoliopsida</taxon>
        <taxon>eudicotyledons</taxon>
        <taxon>Gunneridae</taxon>
        <taxon>Pentapetalae</taxon>
        <taxon>rosids</taxon>
        <taxon>fabids</taxon>
        <taxon>Fabales</taxon>
        <taxon>Fabaceae</taxon>
        <taxon>Papilionoideae</taxon>
        <taxon>50 kb inversion clade</taxon>
        <taxon>NPAAA clade</taxon>
        <taxon>indigoferoid/millettioid clade</taxon>
        <taxon>Phaseoleae</taxon>
        <taxon>Vigna</taxon>
    </lineage>
</organism>
<dbReference type="GO" id="GO:0008017">
    <property type="term" value="F:microtubule binding"/>
    <property type="evidence" value="ECO:0007669"/>
    <property type="project" value="TreeGrafter"/>
</dbReference>
<dbReference type="InterPro" id="IPR007573">
    <property type="entry name" value="QWRF"/>
</dbReference>
<name>A0A4D6KTH4_VIGUN</name>
<dbReference type="PANTHER" id="PTHR31807:SF37">
    <property type="entry name" value="HAUS AUGMIN-LIKE COMPLEX SUBUNIT 8"/>
    <property type="match status" value="1"/>
</dbReference>
<evidence type="ECO:0000313" key="4">
    <source>
        <dbReference type="Proteomes" id="UP000501690"/>
    </source>
</evidence>